<comment type="caution">
    <text evidence="2">The sequence shown here is derived from an EMBL/GenBank/DDBJ whole genome shotgun (WGS) entry which is preliminary data.</text>
</comment>
<accession>A0AAW8JBL4</accession>
<protein>
    <submittedName>
        <fullName evidence="2">AzlD domain-containing protein</fullName>
    </submittedName>
</protein>
<dbReference type="AlphaFoldDB" id="A0AAW8JBL4"/>
<dbReference type="InterPro" id="IPR008407">
    <property type="entry name" value="Brnchd-chn_aa_trnsp_AzlD"/>
</dbReference>
<dbReference type="RefSeq" id="WP_308981760.1">
    <property type="nucleotide sequence ID" value="NZ_JAVIDL010000025.1"/>
</dbReference>
<evidence type="ECO:0000256" key="1">
    <source>
        <dbReference type="SAM" id="Phobius"/>
    </source>
</evidence>
<sequence>MSWIVIVAMSILVFFNRYLFLEPRIGLKLPHPIQRMLHYSAPCLLTAMCVPVIFYDAQQFRPLFNNAYLYAALATSVFYLTTKRLLASAIFGFIIFYLLFYWVFAN</sequence>
<keyword evidence="1" id="KW-1133">Transmembrane helix</keyword>
<proteinExistence type="predicted"/>
<evidence type="ECO:0000313" key="3">
    <source>
        <dbReference type="Proteomes" id="UP001243844"/>
    </source>
</evidence>
<feature type="transmembrane region" description="Helical" evidence="1">
    <location>
        <begin position="86"/>
        <end position="104"/>
    </location>
</feature>
<reference evidence="2" key="1">
    <citation type="submission" date="2023-08" db="EMBL/GenBank/DDBJ databases">
        <title>Emergence of clinically-relevant ST2 carbapenem-resistant Acinetobacter baumannii strains in hospital sewages in Zhejiang, East of China.</title>
        <authorList>
            <person name="Kaichao C."/>
            <person name="Zhang R."/>
        </authorList>
    </citation>
    <scope>NUCLEOTIDE SEQUENCE</scope>
    <source>
        <strain evidence="2">M-RB-37</strain>
    </source>
</reference>
<name>A0AAW8JBL4_9GAMM</name>
<keyword evidence="1" id="KW-0812">Transmembrane</keyword>
<dbReference type="Proteomes" id="UP001243844">
    <property type="component" value="Unassembled WGS sequence"/>
</dbReference>
<evidence type="ECO:0000313" key="2">
    <source>
        <dbReference type="EMBL" id="MDQ8936480.1"/>
    </source>
</evidence>
<gene>
    <name evidence="2" type="ORF">RFH47_12210</name>
</gene>
<dbReference type="Pfam" id="PF05437">
    <property type="entry name" value="AzlD"/>
    <property type="match status" value="1"/>
</dbReference>
<feature type="transmembrane region" description="Helical" evidence="1">
    <location>
        <begin position="62"/>
        <end position="80"/>
    </location>
</feature>
<keyword evidence="1" id="KW-0472">Membrane</keyword>
<feature type="transmembrane region" description="Helical" evidence="1">
    <location>
        <begin position="37"/>
        <end position="55"/>
    </location>
</feature>
<dbReference type="EMBL" id="JAVIDL010000025">
    <property type="protein sequence ID" value="MDQ8936480.1"/>
    <property type="molecule type" value="Genomic_DNA"/>
</dbReference>
<organism evidence="2 3">
    <name type="scientific">Acinetobacter rudis</name>
    <dbReference type="NCBI Taxonomy" id="632955"/>
    <lineage>
        <taxon>Bacteria</taxon>
        <taxon>Pseudomonadati</taxon>
        <taxon>Pseudomonadota</taxon>
        <taxon>Gammaproteobacteria</taxon>
        <taxon>Moraxellales</taxon>
        <taxon>Moraxellaceae</taxon>
        <taxon>Acinetobacter</taxon>
    </lineage>
</organism>